<accession>A0AAV0ZE04</accession>
<dbReference type="Proteomes" id="UP001157006">
    <property type="component" value="Chromosome 1S"/>
</dbReference>
<protein>
    <submittedName>
        <fullName evidence="2">Uncharacterized protein</fullName>
    </submittedName>
</protein>
<reference evidence="2 3" key="1">
    <citation type="submission" date="2023-01" db="EMBL/GenBank/DDBJ databases">
        <authorList>
            <person name="Kreplak J."/>
        </authorList>
    </citation>
    <scope>NUCLEOTIDE SEQUENCE [LARGE SCALE GENOMIC DNA]</scope>
</reference>
<feature type="region of interest" description="Disordered" evidence="1">
    <location>
        <begin position="1"/>
        <end position="59"/>
    </location>
</feature>
<evidence type="ECO:0000313" key="3">
    <source>
        <dbReference type="Proteomes" id="UP001157006"/>
    </source>
</evidence>
<evidence type="ECO:0000313" key="2">
    <source>
        <dbReference type="EMBL" id="CAI8594137.1"/>
    </source>
</evidence>
<dbReference type="EMBL" id="OX451735">
    <property type="protein sequence ID" value="CAI8594137.1"/>
    <property type="molecule type" value="Genomic_DNA"/>
</dbReference>
<sequence>MSISFDDSGDSGFDDREDDFGFDDSGDSGFEDGEVDSGFEDGEVDSGFDDGGDSSGKLRGLVHIRAIGKQRQKENTKMI</sequence>
<keyword evidence="3" id="KW-1185">Reference proteome</keyword>
<feature type="compositionally biased region" description="Acidic residues" evidence="1">
    <location>
        <begin position="15"/>
        <end position="52"/>
    </location>
</feature>
<evidence type="ECO:0000256" key="1">
    <source>
        <dbReference type="SAM" id="MobiDB-lite"/>
    </source>
</evidence>
<name>A0AAV0ZE04_VICFA</name>
<gene>
    <name evidence="2" type="ORF">VFH_I126400</name>
</gene>
<organism evidence="2 3">
    <name type="scientific">Vicia faba</name>
    <name type="common">Broad bean</name>
    <name type="synonym">Faba vulgaris</name>
    <dbReference type="NCBI Taxonomy" id="3906"/>
    <lineage>
        <taxon>Eukaryota</taxon>
        <taxon>Viridiplantae</taxon>
        <taxon>Streptophyta</taxon>
        <taxon>Embryophyta</taxon>
        <taxon>Tracheophyta</taxon>
        <taxon>Spermatophyta</taxon>
        <taxon>Magnoliopsida</taxon>
        <taxon>eudicotyledons</taxon>
        <taxon>Gunneridae</taxon>
        <taxon>Pentapetalae</taxon>
        <taxon>rosids</taxon>
        <taxon>fabids</taxon>
        <taxon>Fabales</taxon>
        <taxon>Fabaceae</taxon>
        <taxon>Papilionoideae</taxon>
        <taxon>50 kb inversion clade</taxon>
        <taxon>NPAAA clade</taxon>
        <taxon>Hologalegina</taxon>
        <taxon>IRL clade</taxon>
        <taxon>Fabeae</taxon>
        <taxon>Vicia</taxon>
    </lineage>
</organism>
<dbReference type="AlphaFoldDB" id="A0AAV0ZE04"/>
<proteinExistence type="predicted"/>